<evidence type="ECO:0000313" key="1">
    <source>
        <dbReference type="EMBL" id="GAH31829.1"/>
    </source>
</evidence>
<comment type="caution">
    <text evidence="1">The sequence shown here is derived from an EMBL/GenBank/DDBJ whole genome shotgun (WGS) entry which is preliminary data.</text>
</comment>
<name>X1FR35_9ZZZZ</name>
<dbReference type="AlphaFoldDB" id="X1FR35"/>
<feature type="non-terminal residue" evidence="1">
    <location>
        <position position="165"/>
    </location>
</feature>
<protein>
    <submittedName>
        <fullName evidence="1">Uncharacterized protein</fullName>
    </submittedName>
</protein>
<reference evidence="1" key="1">
    <citation type="journal article" date="2014" name="Front. Microbiol.">
        <title>High frequency of phylogenetically diverse reductive dehalogenase-homologous genes in deep subseafloor sedimentary metagenomes.</title>
        <authorList>
            <person name="Kawai M."/>
            <person name="Futagami T."/>
            <person name="Toyoda A."/>
            <person name="Takaki Y."/>
            <person name="Nishi S."/>
            <person name="Hori S."/>
            <person name="Arai W."/>
            <person name="Tsubouchi T."/>
            <person name="Morono Y."/>
            <person name="Uchiyama I."/>
            <person name="Ito T."/>
            <person name="Fujiyama A."/>
            <person name="Inagaki F."/>
            <person name="Takami H."/>
        </authorList>
    </citation>
    <scope>NUCLEOTIDE SEQUENCE</scope>
    <source>
        <strain evidence="1">Expedition CK06-06</strain>
    </source>
</reference>
<proteinExistence type="predicted"/>
<dbReference type="EMBL" id="BARU01014252">
    <property type="protein sequence ID" value="GAH31829.1"/>
    <property type="molecule type" value="Genomic_DNA"/>
</dbReference>
<accession>X1FR35</accession>
<gene>
    <name evidence="1" type="ORF">S03H2_25264</name>
</gene>
<organism evidence="1">
    <name type="scientific">marine sediment metagenome</name>
    <dbReference type="NCBI Taxonomy" id="412755"/>
    <lineage>
        <taxon>unclassified sequences</taxon>
        <taxon>metagenomes</taxon>
        <taxon>ecological metagenomes</taxon>
    </lineage>
</organism>
<sequence>PTVGTWTKITDNDADTITVVSGELFAEANRIKILTVRTVGITAPDAPSEKEKTSGALGEGDYYFKVTYVDEDGNESNGSAASAKMTLGSGEDGLTIYIPILSGNINAVTFVGTGEDDATSGGTFTRDATTSYKVEIDGINGIKTSTLNSGGSGYAVDDTFTVDTG</sequence>
<feature type="non-terminal residue" evidence="1">
    <location>
        <position position="1"/>
    </location>
</feature>